<name>A0ABY9QZU7_9BACT</name>
<evidence type="ECO:0000313" key="1">
    <source>
        <dbReference type="EMBL" id="WMW65045.1"/>
    </source>
</evidence>
<protein>
    <submittedName>
        <fullName evidence="1">Uncharacterized protein</fullName>
    </submittedName>
</protein>
<reference evidence="1" key="1">
    <citation type="submission" date="2023-09" db="EMBL/GenBank/DDBJ databases">
        <authorList>
            <consortium name="CW5 consortium"/>
            <person name="Lu C.-W."/>
        </authorList>
    </citation>
    <scope>NUCLEOTIDE SEQUENCE</scope>
    <source>
        <strain evidence="1">KPS</strain>
    </source>
</reference>
<dbReference type="Gene3D" id="3.40.50.2000">
    <property type="entry name" value="Glycogen Phosphorylase B"/>
    <property type="match status" value="1"/>
</dbReference>
<gene>
    <name evidence="1" type="ORF">KPS_003139</name>
</gene>
<sequence length="454" mass="52144">MPEKTCILLYNPISGHGHLDSWLNIFSTILIERGYHVLLLTPNHTSLISHLTQRGLADSDKLQILHWFTTPPNATISAWKCLWIRYLNEMPCTLTPENAKWPEKIKKSACRCAFRMIRTIHKITCKYTKHIKTAKKNRETDAYLLPPGEMALRIQQAVQQARHPPDFVFVMYMDMFKSHPSQWTIPGQQMGTPWAGIRFSPRALTKGEQVEGHYTDPQLRGMCFLDRQATNNYQKKIPTKIFQHLPDITNAALPTTEPDLVRKLRTQAGGRHIVILGGSLDTRKNIAGFCKLATLADPQEWFFALVGRTYPNTFNDTDRQALKKLKEMEGINTMLHLDYIEDECNFNAMISASNIIFAVYKDFPYSSNMLSKSAWLRRPIIVSDRYQMGEQVLRYGIGRVTDENNPKLWLDELTSLRATGVPDEAFSRYNNIFSEEALGNALESFLNKCRRSSR</sequence>
<dbReference type="Proteomes" id="UP001180616">
    <property type="component" value="Chromosome"/>
</dbReference>
<dbReference type="RefSeq" id="WP_309541088.1">
    <property type="nucleotide sequence ID" value="NZ_CP133659.1"/>
</dbReference>
<evidence type="ECO:0000313" key="2">
    <source>
        <dbReference type="Proteomes" id="UP001180616"/>
    </source>
</evidence>
<keyword evidence="2" id="KW-1185">Reference proteome</keyword>
<accession>A0ABY9QZU7</accession>
<proteinExistence type="predicted"/>
<organism evidence="1 2">
    <name type="scientific">Nitratidesulfovibrio liaohensis</name>
    <dbReference type="NCBI Taxonomy" id="2604158"/>
    <lineage>
        <taxon>Bacteria</taxon>
        <taxon>Pseudomonadati</taxon>
        <taxon>Thermodesulfobacteriota</taxon>
        <taxon>Desulfovibrionia</taxon>
        <taxon>Desulfovibrionales</taxon>
        <taxon>Desulfovibrionaceae</taxon>
        <taxon>Nitratidesulfovibrio</taxon>
    </lineage>
</organism>
<dbReference type="EMBL" id="CP133659">
    <property type="protein sequence ID" value="WMW65045.1"/>
    <property type="molecule type" value="Genomic_DNA"/>
</dbReference>